<name>A0AAJ7WLN0_PETMA</name>
<dbReference type="KEGG" id="pmrn:116938803"/>
<evidence type="ECO:0000256" key="1">
    <source>
        <dbReference type="PIRNR" id="PIRNR037989"/>
    </source>
</evidence>
<dbReference type="GO" id="GO:0016485">
    <property type="term" value="P:protein processing"/>
    <property type="evidence" value="ECO:0007669"/>
    <property type="project" value="InterPro"/>
</dbReference>
<dbReference type="InterPro" id="IPR039245">
    <property type="entry name" value="TYSND1/DEG15"/>
</dbReference>
<dbReference type="CTD" id="219743"/>
<protein>
    <recommendedName>
        <fullName evidence="1">Peroxisomal leader peptide-processing protease</fullName>
        <ecNumber evidence="1">3.4.21.-</ecNumber>
    </recommendedName>
</protein>
<comment type="subcellular location">
    <subcellularLocation>
        <location evidence="1">Peroxisome</location>
    </subcellularLocation>
</comment>
<keyword evidence="1" id="KW-0378">Hydrolase</keyword>
<dbReference type="SUPFAM" id="SSF50494">
    <property type="entry name" value="Trypsin-like serine proteases"/>
    <property type="match status" value="1"/>
</dbReference>
<dbReference type="EC" id="3.4.21.-" evidence="1"/>
<organism evidence="3 4">
    <name type="scientific">Petromyzon marinus</name>
    <name type="common">Sea lamprey</name>
    <dbReference type="NCBI Taxonomy" id="7757"/>
    <lineage>
        <taxon>Eukaryota</taxon>
        <taxon>Metazoa</taxon>
        <taxon>Chordata</taxon>
        <taxon>Craniata</taxon>
        <taxon>Vertebrata</taxon>
        <taxon>Cyclostomata</taxon>
        <taxon>Hyperoartia</taxon>
        <taxon>Petromyzontiformes</taxon>
        <taxon>Petromyzontidae</taxon>
        <taxon>Petromyzon</taxon>
    </lineage>
</organism>
<keyword evidence="3" id="KW-1185">Reference proteome</keyword>
<evidence type="ECO:0000313" key="3">
    <source>
        <dbReference type="Proteomes" id="UP001318040"/>
    </source>
</evidence>
<keyword evidence="1" id="KW-0576">Peroxisome</keyword>
<keyword evidence="1" id="KW-0720">Serine protease</keyword>
<dbReference type="RefSeq" id="XP_032802354.1">
    <property type="nucleotide sequence ID" value="XM_032946463.1"/>
</dbReference>
<dbReference type="InterPro" id="IPR043504">
    <property type="entry name" value="Peptidase_S1_PA_chymotrypsin"/>
</dbReference>
<comment type="similarity">
    <text evidence="1">Belongs to the peptidase S1B family.</text>
</comment>
<keyword evidence="1 4" id="KW-0645">Protease</keyword>
<proteinExistence type="inferred from homology"/>
<evidence type="ECO:0000256" key="2">
    <source>
        <dbReference type="SAM" id="MobiDB-lite"/>
    </source>
</evidence>
<dbReference type="PANTHER" id="PTHR21004:SF0">
    <property type="entry name" value="PEROXISOMAL LEADER PEPTIDE-PROCESSING PROTEASE"/>
    <property type="match status" value="1"/>
</dbReference>
<dbReference type="GO" id="GO:0031998">
    <property type="term" value="P:regulation of fatty acid beta-oxidation"/>
    <property type="evidence" value="ECO:0007669"/>
    <property type="project" value="TreeGrafter"/>
</dbReference>
<comment type="PTM">
    <text evidence="1">The full-lengh TYSND1 is the active the proteolytic processing of PTS1- and PTS2-proteins and in self-cleavage, and intermolecular self-cleavage of TYSND1 down-regulates its protease activity.</text>
</comment>
<dbReference type="PANTHER" id="PTHR21004">
    <property type="entry name" value="SERINE PROTEASE-RELATED"/>
    <property type="match status" value="1"/>
</dbReference>
<dbReference type="InterPro" id="IPR009003">
    <property type="entry name" value="Peptidase_S1_PA"/>
</dbReference>
<reference evidence="4" key="1">
    <citation type="submission" date="2025-08" db="UniProtKB">
        <authorList>
            <consortium name="RefSeq"/>
        </authorList>
    </citation>
    <scope>IDENTIFICATION</scope>
    <source>
        <tissue evidence="4">Sperm</tissue>
    </source>
</reference>
<dbReference type="Pfam" id="PF13365">
    <property type="entry name" value="Trypsin_2"/>
    <property type="match status" value="1"/>
</dbReference>
<dbReference type="Gene3D" id="2.40.10.10">
    <property type="entry name" value="Trypsin-like serine proteases"/>
    <property type="match status" value="3"/>
</dbReference>
<sequence>MGEVFQMAENVCCIVNIRSHRDTADHASRPPSPRDSVDHPCDSELEQSSCSGILLDSRQGSVLCPISAFIPFLTDLDSENAQKKGYMQARDLCELEISVTLGKSDADKKGRLLQTHVAGHRALSLKPSNLKPTFKQLHTANIVTMFPCKEFMEIMSHLLPQSEKWKFIDNIDHLGSTPETEWQVSKKQMQAAGLLGWFALLSLDGWSSHGFDSQLSYILARDLYKGQAVLTCGSPFGSFFPDVFLNSLSKGIVSGLAGRNNELMTTDARCMVGTEGGAVFVEAPPSSDAPSGRPLLAGVIVVPLFWKSGEFVGLTLVCSFSSILNSLRQTLERISVDFSRSIGGLRFVRMQPCMGILDSCPNGTLGGLSNVVLIEQNATWGSGVLVEPAHGLVVTCRHVVQGAPNGKVKVMIRVDTFEESFTWLDGTVLFATSLDSAYDLSVVKLSQSCLHIPHMEISQHYTAGEDVLVAGFALFGKRAGPTLTSGVMSSVVTLLDGRQRATELAPPRLPGGAAECRTGAQADGVVMLLTSCAVHAGASGGAVLRSGSGELLGIVSSNARDNVTGVSHPHINFSVPAALLKPCLEAFSRTQDPAAFSLLNNPSLALKAIWGLKNIRRLAKFPTSKL</sequence>
<dbReference type="GO" id="GO:0004252">
    <property type="term" value="F:serine-type endopeptidase activity"/>
    <property type="evidence" value="ECO:0007669"/>
    <property type="project" value="InterPro"/>
</dbReference>
<feature type="region of interest" description="Disordered" evidence="2">
    <location>
        <begin position="23"/>
        <end position="43"/>
    </location>
</feature>
<comment type="function">
    <text evidence="1">Peroxisomal protease that mediates both the removal of the leader peptide from proteins containing a PTS2 target sequence and processes several PTS1-containing proteins. Catalyzes the processing of PTS1-proteins involved in the peroxisomal beta-oxidation of fatty acids.</text>
</comment>
<accession>A0AAJ7WLN0</accession>
<gene>
    <name evidence="4" type="primary">TYSND1</name>
</gene>
<dbReference type="Proteomes" id="UP001318040">
    <property type="component" value="Chromosome 4"/>
</dbReference>
<evidence type="ECO:0000313" key="4">
    <source>
        <dbReference type="RefSeq" id="XP_032802354.1"/>
    </source>
</evidence>
<dbReference type="AlphaFoldDB" id="A0AAJ7WLN0"/>
<dbReference type="GO" id="GO:0005777">
    <property type="term" value="C:peroxisome"/>
    <property type="evidence" value="ECO:0007669"/>
    <property type="project" value="UniProtKB-SubCell"/>
</dbReference>